<dbReference type="Pfam" id="PF01263">
    <property type="entry name" value="Aldose_epim"/>
    <property type="match status" value="1"/>
</dbReference>
<protein>
    <recommendedName>
        <fullName evidence="3">Aldose 1-epimerase</fullName>
    </recommendedName>
</protein>
<organism evidence="1 2">
    <name type="scientific">Handelsmanbacteria sp. (strain RIFCSPLOWO2_12_FULL_64_10)</name>
    <dbReference type="NCBI Taxonomy" id="1817868"/>
    <lineage>
        <taxon>Bacteria</taxon>
        <taxon>Candidatus Handelsmaniibacteriota</taxon>
    </lineage>
</organism>
<dbReference type="InterPro" id="IPR011013">
    <property type="entry name" value="Gal_mutarotase_sf_dom"/>
</dbReference>
<dbReference type="GO" id="GO:0033499">
    <property type="term" value="P:galactose catabolic process via UDP-galactose, Leloir pathway"/>
    <property type="evidence" value="ECO:0007669"/>
    <property type="project" value="TreeGrafter"/>
</dbReference>
<dbReference type="Gene3D" id="2.70.98.10">
    <property type="match status" value="1"/>
</dbReference>
<dbReference type="InterPro" id="IPR008183">
    <property type="entry name" value="Aldose_1/G6P_1-epimerase"/>
</dbReference>
<dbReference type="PANTHER" id="PTHR10091">
    <property type="entry name" value="ALDOSE-1-EPIMERASE"/>
    <property type="match status" value="1"/>
</dbReference>
<accession>A0A1F6C3F7</accession>
<dbReference type="GO" id="GO:0006006">
    <property type="term" value="P:glucose metabolic process"/>
    <property type="evidence" value="ECO:0007669"/>
    <property type="project" value="TreeGrafter"/>
</dbReference>
<evidence type="ECO:0008006" key="3">
    <source>
        <dbReference type="Google" id="ProtNLM"/>
    </source>
</evidence>
<dbReference type="SUPFAM" id="SSF74650">
    <property type="entry name" value="Galactose mutarotase-like"/>
    <property type="match status" value="1"/>
</dbReference>
<proteinExistence type="predicted"/>
<name>A0A1F6C3F7_HANXR</name>
<evidence type="ECO:0000313" key="2">
    <source>
        <dbReference type="Proteomes" id="UP000178606"/>
    </source>
</evidence>
<comment type="caution">
    <text evidence="1">The sequence shown here is derived from an EMBL/GenBank/DDBJ whole genome shotgun (WGS) entry which is preliminary data.</text>
</comment>
<gene>
    <name evidence="1" type="ORF">A3F84_20495</name>
</gene>
<dbReference type="Proteomes" id="UP000178606">
    <property type="component" value="Unassembled WGS sequence"/>
</dbReference>
<dbReference type="PANTHER" id="PTHR10091:SF45">
    <property type="entry name" value="ALDOSE 1-EPIMERASE"/>
    <property type="match status" value="1"/>
</dbReference>
<dbReference type="EMBL" id="MFKF01000432">
    <property type="protein sequence ID" value="OGG43552.1"/>
    <property type="molecule type" value="Genomic_DNA"/>
</dbReference>
<dbReference type="CDD" id="cd01081">
    <property type="entry name" value="Aldose_epim"/>
    <property type="match status" value="1"/>
</dbReference>
<dbReference type="InterPro" id="IPR014718">
    <property type="entry name" value="GH-type_carb-bd"/>
</dbReference>
<reference evidence="1 2" key="1">
    <citation type="journal article" date="2016" name="Nat. Commun.">
        <title>Thousands of microbial genomes shed light on interconnected biogeochemical processes in an aquifer system.</title>
        <authorList>
            <person name="Anantharaman K."/>
            <person name="Brown C.T."/>
            <person name="Hug L.A."/>
            <person name="Sharon I."/>
            <person name="Castelle C.J."/>
            <person name="Probst A.J."/>
            <person name="Thomas B.C."/>
            <person name="Singh A."/>
            <person name="Wilkins M.J."/>
            <person name="Karaoz U."/>
            <person name="Brodie E.L."/>
            <person name="Williams K.H."/>
            <person name="Hubbard S.S."/>
            <person name="Banfield J.F."/>
        </authorList>
    </citation>
    <scope>NUCLEOTIDE SEQUENCE [LARGE SCALE GENOMIC DNA]</scope>
    <source>
        <strain evidence="2">RIFCSPLOWO2_12_FULL_64_10</strain>
    </source>
</reference>
<sequence>MSTRYAVREEPFEGQVVYVLRDEGARAEAKVLPAVGANCFTFAMEMNERRLDILESPPDLGTLAGRPSGSGFPILFPFPNRVRAGRFAFEGRTYQMDAGFGGNAIHGFVHARPWRVAASDTADGASLTLRFESGDHPDVVRQFPFPFRAEATYTLREGALTLNFRGENAGASDMPAGYGVHPYFRAPLLRGGDPAQCRVKVPVRKLWELKDLLPTGRLIPAEGDYDLLRGRPLAGSKFDAVFTDVVRDPDGVIRCVLTDRGAGVEVVVEAEGPFREVVVYTPPGRPSVCFEPYTCTTDAFNLQPQGVDAGLTVLKPGEALTGAVRVIPKKL</sequence>
<evidence type="ECO:0000313" key="1">
    <source>
        <dbReference type="EMBL" id="OGG43552.1"/>
    </source>
</evidence>
<dbReference type="AlphaFoldDB" id="A0A1F6C3F7"/>
<dbReference type="GO" id="GO:0004034">
    <property type="term" value="F:aldose 1-epimerase activity"/>
    <property type="evidence" value="ECO:0007669"/>
    <property type="project" value="TreeGrafter"/>
</dbReference>
<dbReference type="GO" id="GO:0030246">
    <property type="term" value="F:carbohydrate binding"/>
    <property type="evidence" value="ECO:0007669"/>
    <property type="project" value="InterPro"/>
</dbReference>